<evidence type="ECO:0000313" key="1">
    <source>
        <dbReference type="EMBL" id="MFD2593060.1"/>
    </source>
</evidence>
<dbReference type="Proteomes" id="UP001597459">
    <property type="component" value="Unassembled WGS sequence"/>
</dbReference>
<dbReference type="RefSeq" id="WP_378255258.1">
    <property type="nucleotide sequence ID" value="NZ_JBHSJV010000001.1"/>
</dbReference>
<keyword evidence="2" id="KW-1185">Reference proteome</keyword>
<protein>
    <submittedName>
        <fullName evidence="1">Uncharacterized protein</fullName>
    </submittedName>
</protein>
<organism evidence="1 2">
    <name type="scientific">Aquimarina hainanensis</name>
    <dbReference type="NCBI Taxonomy" id="1578017"/>
    <lineage>
        <taxon>Bacteria</taxon>
        <taxon>Pseudomonadati</taxon>
        <taxon>Bacteroidota</taxon>
        <taxon>Flavobacteriia</taxon>
        <taxon>Flavobacteriales</taxon>
        <taxon>Flavobacteriaceae</taxon>
        <taxon>Aquimarina</taxon>
    </lineage>
</organism>
<gene>
    <name evidence="1" type="ORF">ACFSTE_19640</name>
</gene>
<sequence length="405" mass="46798">MPTIYQSDNPSNSYTFPPIEIDEFLPIVEIIPEKIKDSSKNIFEINGDELSDTKEEATLSEYLDSNKRTIIVQQLLTNKKKLKLSFKVRKGISYTSVFEQDDDGYIEPKLSIEDTDIKITSSTQLKKKYGDQFEIEITHTAKESKEYYIDFYANDNEDDFNVGEYKNVYCGRMKIVYKVANQWQFSKEKIEKIKKYAIANNAKYNSRGDANRYHHCTDTHKYIIYELLDHPSDLDLGKDQNHLPSANRVTPNDFKKAGEATTDGVRNTLIAKTYAESPKTFTVIDINNNEVLLSNGQPGNTDTELKSFKESPVEYIKTKCPDNGYYVFIGAYNADYHSFTIVVNKENDNFSFIFIDQILGVANYTANSLEKTKLLEDIYNFNFNFPMKLELYQLRNKKNNIVNKP</sequence>
<dbReference type="EMBL" id="JBHULX010000039">
    <property type="protein sequence ID" value="MFD2593060.1"/>
    <property type="molecule type" value="Genomic_DNA"/>
</dbReference>
<proteinExistence type="predicted"/>
<evidence type="ECO:0000313" key="2">
    <source>
        <dbReference type="Proteomes" id="UP001597459"/>
    </source>
</evidence>
<reference evidence="2" key="1">
    <citation type="journal article" date="2019" name="Int. J. Syst. Evol. Microbiol.">
        <title>The Global Catalogue of Microorganisms (GCM) 10K type strain sequencing project: providing services to taxonomists for standard genome sequencing and annotation.</title>
        <authorList>
            <consortium name="The Broad Institute Genomics Platform"/>
            <consortium name="The Broad Institute Genome Sequencing Center for Infectious Disease"/>
            <person name="Wu L."/>
            <person name="Ma J."/>
        </authorList>
    </citation>
    <scope>NUCLEOTIDE SEQUENCE [LARGE SCALE GENOMIC DNA]</scope>
    <source>
        <strain evidence="2">KCTC 42423</strain>
    </source>
</reference>
<name>A0ABW5NBT4_9FLAO</name>
<accession>A0ABW5NBT4</accession>
<comment type="caution">
    <text evidence="1">The sequence shown here is derived from an EMBL/GenBank/DDBJ whole genome shotgun (WGS) entry which is preliminary data.</text>
</comment>